<evidence type="ECO:0000313" key="2">
    <source>
        <dbReference type="EMBL" id="KAK7688992.1"/>
    </source>
</evidence>
<feature type="compositionally biased region" description="Basic and acidic residues" evidence="1">
    <location>
        <begin position="146"/>
        <end position="168"/>
    </location>
</feature>
<evidence type="ECO:0000313" key="3">
    <source>
        <dbReference type="Proteomes" id="UP001385951"/>
    </source>
</evidence>
<proteinExistence type="predicted"/>
<protein>
    <submittedName>
        <fullName evidence="2">Uncharacterized protein</fullName>
    </submittedName>
</protein>
<reference evidence="2 3" key="1">
    <citation type="submission" date="2022-09" db="EMBL/GenBank/DDBJ databases">
        <authorList>
            <person name="Palmer J.M."/>
        </authorList>
    </citation>
    <scope>NUCLEOTIDE SEQUENCE [LARGE SCALE GENOMIC DNA]</scope>
    <source>
        <strain evidence="2 3">DSM 7382</strain>
    </source>
</reference>
<feature type="region of interest" description="Disordered" evidence="1">
    <location>
        <begin position="1"/>
        <end position="48"/>
    </location>
</feature>
<accession>A0AAW0GG86</accession>
<feature type="region of interest" description="Disordered" evidence="1">
    <location>
        <begin position="131"/>
        <end position="206"/>
    </location>
</feature>
<dbReference type="Proteomes" id="UP001385951">
    <property type="component" value="Unassembled WGS sequence"/>
</dbReference>
<dbReference type="EMBL" id="JASBNA010000009">
    <property type="protein sequence ID" value="KAK7688992.1"/>
    <property type="molecule type" value="Genomic_DNA"/>
</dbReference>
<evidence type="ECO:0000256" key="1">
    <source>
        <dbReference type="SAM" id="MobiDB-lite"/>
    </source>
</evidence>
<organism evidence="2 3">
    <name type="scientific">Cerrena zonata</name>
    <dbReference type="NCBI Taxonomy" id="2478898"/>
    <lineage>
        <taxon>Eukaryota</taxon>
        <taxon>Fungi</taxon>
        <taxon>Dikarya</taxon>
        <taxon>Basidiomycota</taxon>
        <taxon>Agaricomycotina</taxon>
        <taxon>Agaricomycetes</taxon>
        <taxon>Polyporales</taxon>
        <taxon>Cerrenaceae</taxon>
        <taxon>Cerrena</taxon>
    </lineage>
</organism>
<feature type="compositionally biased region" description="Basic and acidic residues" evidence="1">
    <location>
        <begin position="177"/>
        <end position="186"/>
    </location>
</feature>
<keyword evidence="3" id="KW-1185">Reference proteome</keyword>
<comment type="caution">
    <text evidence="2">The sequence shown here is derived from an EMBL/GenBank/DDBJ whole genome shotgun (WGS) entry which is preliminary data.</text>
</comment>
<name>A0AAW0GG86_9APHY</name>
<dbReference type="AlphaFoldDB" id="A0AAW0GG86"/>
<sequence>MAGASKRTAEDEPSGRRTRSTKAAKTEGSSPRKGGKKGPKTSLGAGSFKNRALPLHVNITHTPPAVPDSETVNATSADPGFIGTTALVPTTFNTGSYGWKGNKRVTIELQNGESGEKEKVHVMLTINATVMGSKNAKDDDGAEGENAEHAEPSEHVEPAEGEAEKLDGEPAAAVAPEESKEEKAAEDVEMAAEDQKAETEEEKKDE</sequence>
<gene>
    <name evidence="2" type="ORF">QCA50_007683</name>
</gene>
<feature type="compositionally biased region" description="Basic and acidic residues" evidence="1">
    <location>
        <begin position="193"/>
        <end position="206"/>
    </location>
</feature>